<accession>A0A248JQQ0</accession>
<dbReference type="KEGG" id="nao:Y958_09780"/>
<dbReference type="InterPro" id="IPR012659">
    <property type="entry name" value="CHP02444"/>
</dbReference>
<feature type="coiled-coil region" evidence="1">
    <location>
        <begin position="90"/>
        <end position="117"/>
    </location>
</feature>
<protein>
    <submittedName>
        <fullName evidence="2">TIGR02444 family protein</fullName>
    </submittedName>
</protein>
<dbReference type="Proteomes" id="UP000197153">
    <property type="component" value="Chromosome 1"/>
</dbReference>
<name>A0A248JQQ0_9PROT</name>
<keyword evidence="3" id="KW-1185">Reference proteome</keyword>
<keyword evidence="1" id="KW-0175">Coiled coil</keyword>
<dbReference type="NCBIfam" id="TIGR02444">
    <property type="entry name" value="TIGR02444 family protein"/>
    <property type="match status" value="1"/>
</dbReference>
<dbReference type="EMBL" id="CP022110">
    <property type="protein sequence ID" value="ASG21083.1"/>
    <property type="molecule type" value="Genomic_DNA"/>
</dbReference>
<evidence type="ECO:0000256" key="1">
    <source>
        <dbReference type="SAM" id="Coils"/>
    </source>
</evidence>
<gene>
    <name evidence="2" type="ORF">Y958_09780</name>
</gene>
<sequence length="161" mass="17238">MWASPLPKPPESFWPYALDAYARPGVAEACLTAQDAHGADVPLLLWGAWAAARSHTLTEADLAAAATVATRWRAPVIAPLRQARRALKALAASAAENEALRQAVKATELEAERLYMAALEQVAGRWPAPAPSCPQALHDNLARLLPPEAALVTERLHKALS</sequence>
<evidence type="ECO:0000313" key="2">
    <source>
        <dbReference type="EMBL" id="ASG21083.1"/>
    </source>
</evidence>
<dbReference type="Pfam" id="PF09523">
    <property type="entry name" value="DUF2390"/>
    <property type="match status" value="1"/>
</dbReference>
<proteinExistence type="predicted"/>
<evidence type="ECO:0000313" key="3">
    <source>
        <dbReference type="Proteomes" id="UP000197153"/>
    </source>
</evidence>
<organism evidence="2 3">
    <name type="scientific">Nitrospirillum viridazoti CBAmc</name>
    <dbReference type="NCBI Taxonomy" id="1441467"/>
    <lineage>
        <taxon>Bacteria</taxon>
        <taxon>Pseudomonadati</taxon>
        <taxon>Pseudomonadota</taxon>
        <taxon>Alphaproteobacteria</taxon>
        <taxon>Rhodospirillales</taxon>
        <taxon>Azospirillaceae</taxon>
        <taxon>Nitrospirillum</taxon>
        <taxon>Nitrospirillum viridazoti</taxon>
    </lineage>
</organism>
<dbReference type="AlphaFoldDB" id="A0A248JQQ0"/>
<reference evidence="2 3" key="1">
    <citation type="submission" date="2017-06" db="EMBL/GenBank/DDBJ databases">
        <title>Complete genome sequence of Nitrospirillum amazonense strain CBAmC, an endophytic nitrogen-fixing and plant growth-promoting bacterium, isolated from sugarcane.</title>
        <authorList>
            <person name="Schwab S."/>
            <person name="dos Santos Teixeira K.R."/>
            <person name="Simoes Araujo J.L."/>
            <person name="Soares Vidal M."/>
            <person name="Borges de Freitas H.R."/>
            <person name="Rivello Crivelaro A.L."/>
            <person name="Bueno de Camargo Nunes A."/>
            <person name="dos Santos C.M."/>
            <person name="Palmeira da Silva Rosa D."/>
            <person name="da Silva Padilha D."/>
            <person name="da Silva E."/>
            <person name="Araujo Terra L."/>
            <person name="Soares Mendes V."/>
            <person name="Farinelli L."/>
            <person name="Magalhaes Cruz L."/>
            <person name="Baldani J.I."/>
        </authorList>
    </citation>
    <scope>NUCLEOTIDE SEQUENCE [LARGE SCALE GENOMIC DNA]</scope>
    <source>
        <strain evidence="2 3">CBAmC</strain>
    </source>
</reference>